<feature type="domain" description="Phosphatidate phosphatase APP1 catalytic" evidence="1">
    <location>
        <begin position="149"/>
        <end position="305"/>
    </location>
</feature>
<reference evidence="2 3" key="1">
    <citation type="submission" date="2018-05" db="EMBL/GenBank/DDBJ databases">
        <title>Chitinophaga sp. K3CV102501T nov., isolated from isolated from a monsoon evergreen broad-leaved forest soil.</title>
        <authorList>
            <person name="Lv Y."/>
        </authorList>
    </citation>
    <scope>NUCLEOTIDE SEQUENCE [LARGE SCALE GENOMIC DNA]</scope>
    <source>
        <strain evidence="2 3">GDMCC 1.1325</strain>
    </source>
</reference>
<organism evidence="2 3">
    <name type="scientific">Chitinophaga flava</name>
    <dbReference type="NCBI Taxonomy" id="2259036"/>
    <lineage>
        <taxon>Bacteria</taxon>
        <taxon>Pseudomonadati</taxon>
        <taxon>Bacteroidota</taxon>
        <taxon>Chitinophagia</taxon>
        <taxon>Chitinophagales</taxon>
        <taxon>Chitinophagaceae</taxon>
        <taxon>Chitinophaga</taxon>
    </lineage>
</organism>
<name>A0A365XXM3_9BACT</name>
<sequence>MYSSGKHKYNAAKKSLSQRLWNSIGISTTTVVKVYRGYGYDGQLQLFGHVLTRSPAPEARSRGNVWLHIWSLLRLFMVHPQPNAAVQLEWQGKTISARTADDGFFHFQWQPEYPTTAGWHPVTVTHIQQNAVIATGYGELYIPHRTQYGCISDIDDTFLISHSSHLYKKLYVLLTHNASSRKPFEGVVHHYQLLSHGHTTPAFPNPFFYVSSSEWNLYGYIREFADAWQLPQGVYLLNQLKRFTQLVNTGRGKHNTKFTRIARILESYPHIPFVLLGDDTQQDPYIYEAIARHFPQRILCVYLRHVSHKNKAAVQVVVSNLQTLGIACCYFQHSAEAIAHSRQAGLIPPLLPSS</sequence>
<dbReference type="Pfam" id="PF09949">
    <property type="entry name" value="APP1_cat"/>
    <property type="match status" value="1"/>
</dbReference>
<dbReference type="EMBL" id="QFFJ01000002">
    <property type="protein sequence ID" value="RBL90828.1"/>
    <property type="molecule type" value="Genomic_DNA"/>
</dbReference>
<accession>A0A365XXM3</accession>
<proteinExistence type="predicted"/>
<dbReference type="InterPro" id="IPR052935">
    <property type="entry name" value="Mg2+_PAP"/>
</dbReference>
<keyword evidence="3" id="KW-1185">Reference proteome</keyword>
<evidence type="ECO:0000313" key="2">
    <source>
        <dbReference type="EMBL" id="RBL90828.1"/>
    </source>
</evidence>
<gene>
    <name evidence="2" type="ORF">DF182_30810</name>
</gene>
<dbReference type="PANTHER" id="PTHR28208">
    <property type="entry name" value="PHOSPHATIDATE PHOSPHATASE APP1"/>
    <property type="match status" value="1"/>
</dbReference>
<dbReference type="Proteomes" id="UP000253410">
    <property type="component" value="Unassembled WGS sequence"/>
</dbReference>
<dbReference type="GO" id="GO:0008195">
    <property type="term" value="F:phosphatidate phosphatase activity"/>
    <property type="evidence" value="ECO:0007669"/>
    <property type="project" value="InterPro"/>
</dbReference>
<dbReference type="RefSeq" id="WP_113619585.1">
    <property type="nucleotide sequence ID" value="NZ_QFFJ01000002.1"/>
</dbReference>
<evidence type="ECO:0000259" key="1">
    <source>
        <dbReference type="Pfam" id="PF09949"/>
    </source>
</evidence>
<evidence type="ECO:0000313" key="3">
    <source>
        <dbReference type="Proteomes" id="UP000253410"/>
    </source>
</evidence>
<dbReference type="InterPro" id="IPR019236">
    <property type="entry name" value="APP1_cat"/>
</dbReference>
<protein>
    <recommendedName>
        <fullName evidence="1">Phosphatidate phosphatase APP1 catalytic domain-containing protein</fullName>
    </recommendedName>
</protein>
<comment type="caution">
    <text evidence="2">The sequence shown here is derived from an EMBL/GenBank/DDBJ whole genome shotgun (WGS) entry which is preliminary data.</text>
</comment>
<dbReference type="PANTHER" id="PTHR28208:SF3">
    <property type="entry name" value="PHOSPHATIDATE PHOSPHATASE APP1"/>
    <property type="match status" value="1"/>
</dbReference>
<dbReference type="AlphaFoldDB" id="A0A365XXM3"/>
<dbReference type="OrthoDB" id="9789875at2"/>